<keyword evidence="6 11" id="KW-0547">Nucleotide-binding</keyword>
<dbReference type="SUPFAM" id="SSF53633">
    <property type="entry name" value="Carbamate kinase-like"/>
    <property type="match status" value="1"/>
</dbReference>
<comment type="similarity">
    <text evidence="3 11">Belongs to the UMP kinase family.</text>
</comment>
<dbReference type="InterPro" id="IPR015963">
    <property type="entry name" value="Uridylate_kinase_bac"/>
</dbReference>
<reference evidence="14" key="1">
    <citation type="journal article" date="2024" name="FEMS Microbiol. Lett.">
        <title>Genomic insights into Spiroplasma endosymbionts that induce male-killing and protective phenotypes in the pea aphid.</title>
        <authorList>
            <person name="Arai H."/>
            <person name="Legeai F."/>
            <person name="Kageyama D."/>
            <person name="Sugio A."/>
            <person name="Simon J.C."/>
        </authorList>
    </citation>
    <scope>NUCLEOTIDE SEQUENCE [LARGE SCALE GENOMIC DNA]</scope>
    <source>
        <strain evidence="14">sAp269</strain>
    </source>
</reference>
<feature type="binding site" evidence="11">
    <location>
        <position position="170"/>
    </location>
    <ligand>
        <name>ATP</name>
        <dbReference type="ChEBI" id="CHEBI:30616"/>
    </ligand>
</feature>
<feature type="binding site" evidence="11">
    <location>
        <position position="54"/>
    </location>
    <ligand>
        <name>UMP</name>
        <dbReference type="ChEBI" id="CHEBI:57865"/>
    </ligand>
</feature>
<comment type="caution">
    <text evidence="11">Lacks conserved residue(s) required for the propagation of feature annotation.</text>
</comment>
<protein>
    <recommendedName>
        <fullName evidence="11">Uridylate kinase</fullName>
        <shortName evidence="11">UK</shortName>
        <ecNumber evidence="11">2.7.4.22</ecNumber>
    </recommendedName>
    <alternativeName>
        <fullName evidence="11">Uridine monophosphate kinase</fullName>
        <shortName evidence="11">UMP kinase</shortName>
        <shortName evidence="11">UMPK</shortName>
    </alternativeName>
</protein>
<evidence type="ECO:0000256" key="1">
    <source>
        <dbReference type="ARBA" id="ARBA00004496"/>
    </source>
</evidence>
<evidence type="ECO:0000256" key="3">
    <source>
        <dbReference type="ARBA" id="ARBA00007614"/>
    </source>
</evidence>
<evidence type="ECO:0000259" key="12">
    <source>
        <dbReference type="Pfam" id="PF00696"/>
    </source>
</evidence>
<dbReference type="PIRSF" id="PIRSF005650">
    <property type="entry name" value="Uridylate_kin"/>
    <property type="match status" value="1"/>
</dbReference>
<feature type="binding site" evidence="11">
    <location>
        <position position="75"/>
    </location>
    <ligand>
        <name>UMP</name>
        <dbReference type="ChEBI" id="CHEBI:57865"/>
    </ligand>
</feature>
<feature type="binding site" evidence="11">
    <location>
        <position position="164"/>
    </location>
    <ligand>
        <name>ATP</name>
        <dbReference type="ChEBI" id="CHEBI:30616"/>
    </ligand>
</feature>
<feature type="binding site" evidence="11">
    <location>
        <begin position="12"/>
        <end position="15"/>
    </location>
    <ligand>
        <name>ATP</name>
        <dbReference type="ChEBI" id="CHEBI:30616"/>
    </ligand>
</feature>
<keyword evidence="4 11" id="KW-0963">Cytoplasm</keyword>
<accession>A0ABM8JL66</accession>
<comment type="pathway">
    <text evidence="2 11">Pyrimidine metabolism; CTP biosynthesis via de novo pathway; UDP from UMP (UMPK route): step 1/1.</text>
</comment>
<keyword evidence="14" id="KW-1185">Reference proteome</keyword>
<dbReference type="CDD" id="cd04254">
    <property type="entry name" value="AAK_UMPK-PyrH-Ec"/>
    <property type="match status" value="1"/>
</dbReference>
<name>A0ABM8JL66_9MOLU</name>
<dbReference type="Gene3D" id="3.40.1160.10">
    <property type="entry name" value="Acetylglutamate kinase-like"/>
    <property type="match status" value="1"/>
</dbReference>
<evidence type="ECO:0000256" key="10">
    <source>
        <dbReference type="ARBA" id="ARBA00047767"/>
    </source>
</evidence>
<feature type="domain" description="Aspartate/glutamate/uridylate kinase" evidence="12">
    <location>
        <begin position="7"/>
        <end position="218"/>
    </location>
</feature>
<dbReference type="HAMAP" id="MF_01220_B">
    <property type="entry name" value="PyrH_B"/>
    <property type="match status" value="1"/>
</dbReference>
<comment type="catalytic activity">
    <reaction evidence="10 11">
        <text>UMP + ATP = UDP + ADP</text>
        <dbReference type="Rhea" id="RHEA:24400"/>
        <dbReference type="ChEBI" id="CHEBI:30616"/>
        <dbReference type="ChEBI" id="CHEBI:57865"/>
        <dbReference type="ChEBI" id="CHEBI:58223"/>
        <dbReference type="ChEBI" id="CHEBI:456216"/>
        <dbReference type="EC" id="2.7.4.22"/>
    </reaction>
</comment>
<evidence type="ECO:0000256" key="6">
    <source>
        <dbReference type="ARBA" id="ARBA00022741"/>
    </source>
</evidence>
<gene>
    <name evidence="11 13" type="primary">pyrH</name>
    <name evidence="13" type="ORF">SAP269_06090</name>
</gene>
<feature type="binding site" evidence="11">
    <location>
        <position position="173"/>
    </location>
    <ligand>
        <name>ATP</name>
        <dbReference type="ChEBI" id="CHEBI:30616"/>
    </ligand>
</feature>
<dbReference type="InterPro" id="IPR011817">
    <property type="entry name" value="Uridylate_kinase"/>
</dbReference>
<dbReference type="GO" id="GO:0016301">
    <property type="term" value="F:kinase activity"/>
    <property type="evidence" value="ECO:0007669"/>
    <property type="project" value="UniProtKB-KW"/>
</dbReference>
<sequence length="242" mass="26602">MEQFKYKRILLKISGEALGDGSNGLYNNESIDNVCQQIQTLVKAKVEVGLVIGGGNIWRGSKQGEKIGLKRINADYMGMLATIMNALVIESKLKALNVKVIVQTSLEINQVAEPFYYKKAISSFEKGYVCIFAGGTGSPYFTTDTAAALRATEINADILLMAKNGVDGVYDKDPNINKNAIRYSHLSYQDITNKQLKVMDLTASTMCMEANLKIMVFDIKAENNIIKAVQNKAIATIISNQN</sequence>
<evidence type="ECO:0000256" key="5">
    <source>
        <dbReference type="ARBA" id="ARBA00022679"/>
    </source>
</evidence>
<dbReference type="EC" id="2.7.4.22" evidence="11"/>
<comment type="activity regulation">
    <text evidence="11">Inhibited by UTP.</text>
</comment>
<evidence type="ECO:0000313" key="14">
    <source>
        <dbReference type="Proteomes" id="UP001473424"/>
    </source>
</evidence>
<comment type="subunit">
    <text evidence="11">Homohexamer.</text>
</comment>
<dbReference type="PANTHER" id="PTHR42833:SF4">
    <property type="entry name" value="URIDYLATE KINASE PUMPKIN, CHLOROPLASTIC"/>
    <property type="match status" value="1"/>
</dbReference>
<feature type="binding site" evidence="11">
    <location>
        <position position="59"/>
    </location>
    <ligand>
        <name>ATP</name>
        <dbReference type="ChEBI" id="CHEBI:30616"/>
    </ligand>
</feature>
<feature type="binding site" evidence="11">
    <location>
        <begin position="136"/>
        <end position="143"/>
    </location>
    <ligand>
        <name>UMP</name>
        <dbReference type="ChEBI" id="CHEBI:57865"/>
    </ligand>
</feature>
<dbReference type="PANTHER" id="PTHR42833">
    <property type="entry name" value="URIDYLATE KINASE"/>
    <property type="match status" value="1"/>
</dbReference>
<keyword evidence="8 11" id="KW-0067">ATP-binding</keyword>
<keyword evidence="9 11" id="KW-0665">Pyrimidine biosynthesis</keyword>
<comment type="subcellular location">
    <subcellularLocation>
        <location evidence="1 11">Cytoplasm</location>
    </subcellularLocation>
</comment>
<keyword evidence="5 11" id="KW-0808">Transferase</keyword>
<dbReference type="RefSeq" id="WP_353306752.1">
    <property type="nucleotide sequence ID" value="NZ_AP028955.1"/>
</dbReference>
<dbReference type="InterPro" id="IPR001048">
    <property type="entry name" value="Asp/Glu/Uridylate_kinase"/>
</dbReference>
<evidence type="ECO:0000256" key="7">
    <source>
        <dbReference type="ARBA" id="ARBA00022777"/>
    </source>
</evidence>
<keyword evidence="7 11" id="KW-0418">Kinase</keyword>
<evidence type="ECO:0000256" key="11">
    <source>
        <dbReference type="HAMAP-Rule" id="MF_01220"/>
    </source>
</evidence>
<evidence type="ECO:0000256" key="9">
    <source>
        <dbReference type="ARBA" id="ARBA00022975"/>
    </source>
</evidence>
<dbReference type="Proteomes" id="UP001473424">
    <property type="component" value="Chromosome"/>
</dbReference>
<dbReference type="EMBL" id="AP028955">
    <property type="protein sequence ID" value="BET38020.1"/>
    <property type="molecule type" value="Genomic_DNA"/>
</dbReference>
<feature type="binding site" evidence="11">
    <location>
        <position position="55"/>
    </location>
    <ligand>
        <name>ATP</name>
        <dbReference type="ChEBI" id="CHEBI:30616"/>
    </ligand>
</feature>
<dbReference type="NCBIfam" id="TIGR02075">
    <property type="entry name" value="pyrH_bact"/>
    <property type="match status" value="1"/>
</dbReference>
<evidence type="ECO:0000256" key="4">
    <source>
        <dbReference type="ARBA" id="ARBA00022490"/>
    </source>
</evidence>
<evidence type="ECO:0000256" key="2">
    <source>
        <dbReference type="ARBA" id="ARBA00004791"/>
    </source>
</evidence>
<comment type="function">
    <text evidence="11">Catalyzes the reversible phosphorylation of UMP to UDP.</text>
</comment>
<evidence type="ECO:0000256" key="8">
    <source>
        <dbReference type="ARBA" id="ARBA00022840"/>
    </source>
</evidence>
<evidence type="ECO:0000313" key="13">
    <source>
        <dbReference type="EMBL" id="BET38020.1"/>
    </source>
</evidence>
<organism evidence="13 14">
    <name type="scientific">Spiroplasma ixodetis</name>
    <dbReference type="NCBI Taxonomy" id="2141"/>
    <lineage>
        <taxon>Bacteria</taxon>
        <taxon>Bacillati</taxon>
        <taxon>Mycoplasmatota</taxon>
        <taxon>Mollicutes</taxon>
        <taxon>Entomoplasmatales</taxon>
        <taxon>Spiroplasmataceae</taxon>
        <taxon>Spiroplasma</taxon>
    </lineage>
</organism>
<proteinExistence type="inferred from homology"/>
<dbReference type="InterPro" id="IPR036393">
    <property type="entry name" value="AceGlu_kinase-like_sf"/>
</dbReference>
<dbReference type="Pfam" id="PF00696">
    <property type="entry name" value="AA_kinase"/>
    <property type="match status" value="1"/>
</dbReference>